<dbReference type="GO" id="GO:0006508">
    <property type="term" value="P:proteolysis"/>
    <property type="evidence" value="ECO:0007669"/>
    <property type="project" value="InterPro"/>
</dbReference>
<name>A0A8T2T8Q8_CERRI</name>
<dbReference type="GO" id="GO:0004190">
    <property type="term" value="F:aspartic-type endopeptidase activity"/>
    <property type="evidence" value="ECO:0007669"/>
    <property type="project" value="InterPro"/>
</dbReference>
<comment type="caution">
    <text evidence="4">The sequence shown here is derived from an EMBL/GenBank/DDBJ whole genome shotgun (WGS) entry which is preliminary data.</text>
</comment>
<dbReference type="OrthoDB" id="1162128at2759"/>
<accession>A0A8T2T8Q8</accession>
<gene>
    <name evidence="4" type="ORF">KP509_15G064000</name>
</gene>
<sequence length="311" mass="33574">MSPDGFAFPACNNNSCSAWASISTTKWLMNAAVWWDSIALLSGEGKIPSGAVGGAGLSKSPIALPEQISSKVPSIARKFAYCLPSSPSNSGVIFFGNGPYVFQPGIELSTFLRYTPLVSFSKEADSYLINVISISVGGVILPINGSMLKIHRDKASRSYVGGTRFSSSVPYTLLAPSIYGALISEFRKAAIAQGMKLVGPVSPFGLCFDASTMKSTRLGYNVPLIEIALKGEGKSKKETWQIYGANSVVRLSDQVYCLAFQTTDQYESRSIVIGTYQQKDAFFEFDLQADRLGFISSLLGLRTTCSNFKFV</sequence>
<dbReference type="SUPFAM" id="SSF50630">
    <property type="entry name" value="Acid proteases"/>
    <property type="match status" value="1"/>
</dbReference>
<dbReference type="Pfam" id="PF14541">
    <property type="entry name" value="TAXi_C"/>
    <property type="match status" value="1"/>
</dbReference>
<proteinExistence type="inferred from homology"/>
<evidence type="ECO:0000313" key="5">
    <source>
        <dbReference type="Proteomes" id="UP000825935"/>
    </source>
</evidence>
<dbReference type="InterPro" id="IPR032799">
    <property type="entry name" value="TAXi_C"/>
</dbReference>
<feature type="domain" description="Xylanase inhibitor N-terminal" evidence="3">
    <location>
        <begin position="44"/>
        <end position="97"/>
    </location>
</feature>
<dbReference type="AlphaFoldDB" id="A0A8T2T8Q8"/>
<comment type="similarity">
    <text evidence="1">Belongs to the peptidase A1 family.</text>
</comment>
<feature type="domain" description="Xylanase inhibitor C-terminal" evidence="2">
    <location>
        <begin position="127"/>
        <end position="294"/>
    </location>
</feature>
<organism evidence="4 5">
    <name type="scientific">Ceratopteris richardii</name>
    <name type="common">Triangle waterfern</name>
    <dbReference type="NCBI Taxonomy" id="49495"/>
    <lineage>
        <taxon>Eukaryota</taxon>
        <taxon>Viridiplantae</taxon>
        <taxon>Streptophyta</taxon>
        <taxon>Embryophyta</taxon>
        <taxon>Tracheophyta</taxon>
        <taxon>Polypodiopsida</taxon>
        <taxon>Polypodiidae</taxon>
        <taxon>Polypodiales</taxon>
        <taxon>Pteridineae</taxon>
        <taxon>Pteridaceae</taxon>
        <taxon>Parkerioideae</taxon>
        <taxon>Ceratopteris</taxon>
    </lineage>
</organism>
<evidence type="ECO:0000313" key="4">
    <source>
        <dbReference type="EMBL" id="KAH7405289.1"/>
    </source>
</evidence>
<dbReference type="Gene3D" id="2.40.70.10">
    <property type="entry name" value="Acid Proteases"/>
    <property type="match status" value="2"/>
</dbReference>
<reference evidence="4" key="1">
    <citation type="submission" date="2021-08" db="EMBL/GenBank/DDBJ databases">
        <title>WGS assembly of Ceratopteris richardii.</title>
        <authorList>
            <person name="Marchant D.B."/>
            <person name="Chen G."/>
            <person name="Jenkins J."/>
            <person name="Shu S."/>
            <person name="Leebens-Mack J."/>
            <person name="Grimwood J."/>
            <person name="Schmutz J."/>
            <person name="Soltis P."/>
            <person name="Soltis D."/>
            <person name="Chen Z.-H."/>
        </authorList>
    </citation>
    <scope>NUCLEOTIDE SEQUENCE</scope>
    <source>
        <strain evidence="4">Whitten #5841</strain>
        <tissue evidence="4">Leaf</tissue>
    </source>
</reference>
<evidence type="ECO:0000256" key="1">
    <source>
        <dbReference type="ARBA" id="ARBA00007447"/>
    </source>
</evidence>
<keyword evidence="5" id="KW-1185">Reference proteome</keyword>
<dbReference type="InterPro" id="IPR001461">
    <property type="entry name" value="Aspartic_peptidase_A1"/>
</dbReference>
<dbReference type="InterPro" id="IPR021109">
    <property type="entry name" value="Peptidase_aspartic_dom_sf"/>
</dbReference>
<protein>
    <recommendedName>
        <fullName evidence="6">Peptidase A1 domain-containing protein</fullName>
    </recommendedName>
</protein>
<dbReference type="OMA" id="CSAWASI"/>
<dbReference type="InterPro" id="IPR032861">
    <property type="entry name" value="TAXi_N"/>
</dbReference>
<dbReference type="Pfam" id="PF14543">
    <property type="entry name" value="TAXi_N"/>
    <property type="match status" value="1"/>
</dbReference>
<dbReference type="PANTHER" id="PTHR47965:SF63">
    <property type="entry name" value="OS01G0937200 PROTEIN"/>
    <property type="match status" value="1"/>
</dbReference>
<dbReference type="PANTHER" id="PTHR47965">
    <property type="entry name" value="ASPARTYL PROTEASE-RELATED"/>
    <property type="match status" value="1"/>
</dbReference>
<dbReference type="EMBL" id="CM035420">
    <property type="protein sequence ID" value="KAH7405289.1"/>
    <property type="molecule type" value="Genomic_DNA"/>
</dbReference>
<evidence type="ECO:0000259" key="3">
    <source>
        <dbReference type="Pfam" id="PF14543"/>
    </source>
</evidence>
<dbReference type="Proteomes" id="UP000825935">
    <property type="component" value="Chromosome 15"/>
</dbReference>
<evidence type="ECO:0008006" key="6">
    <source>
        <dbReference type="Google" id="ProtNLM"/>
    </source>
</evidence>
<evidence type="ECO:0000259" key="2">
    <source>
        <dbReference type="Pfam" id="PF14541"/>
    </source>
</evidence>